<organism evidence="1 2">
    <name type="scientific">Pseudomonas nitroreducens</name>
    <dbReference type="NCBI Taxonomy" id="46680"/>
    <lineage>
        <taxon>Bacteria</taxon>
        <taxon>Pseudomonadati</taxon>
        <taxon>Pseudomonadota</taxon>
        <taxon>Gammaproteobacteria</taxon>
        <taxon>Pseudomonadales</taxon>
        <taxon>Pseudomonadaceae</taxon>
        <taxon>Pseudomonas</taxon>
    </lineage>
</organism>
<evidence type="ECO:0000313" key="2">
    <source>
        <dbReference type="Proteomes" id="UP000307510"/>
    </source>
</evidence>
<comment type="caution">
    <text evidence="1">The sequence shown here is derived from an EMBL/GenBank/DDBJ whole genome shotgun (WGS) entry which is preliminary data.</text>
</comment>
<dbReference type="AlphaFoldDB" id="A0A5R9AJE1"/>
<dbReference type="Proteomes" id="UP000307510">
    <property type="component" value="Unassembled WGS sequence"/>
</dbReference>
<evidence type="ECO:0000313" key="1">
    <source>
        <dbReference type="EMBL" id="TLP78673.1"/>
    </source>
</evidence>
<dbReference type="EMBL" id="VASG01000001">
    <property type="protein sequence ID" value="TLP78673.1"/>
    <property type="molecule type" value="Genomic_DNA"/>
</dbReference>
<sequence length="161" mass="18291">MSELRIPLREGTLVCPGFRIQAQPEPSLAIDGDLLWALEQARWCPLAVSLEERDGAQWVTPLPLAQQAGFDPQRVIGWRDEPVRIEQPEGVEDAEAAIHWWRGGTVDDVRGRISHHPWGRLLRLEGPGIGPEHILFPRGHACLYLGHLDADWRQIRFELFS</sequence>
<protein>
    <submittedName>
        <fullName evidence="1">Uncharacterized protein</fullName>
    </submittedName>
</protein>
<dbReference type="RefSeq" id="WP_138212876.1">
    <property type="nucleotide sequence ID" value="NZ_VASG01000001.1"/>
</dbReference>
<gene>
    <name evidence="1" type="ORF">FEA48_05585</name>
</gene>
<reference evidence="2" key="2">
    <citation type="submission" date="2019-06" db="EMBL/GenBank/DDBJ databases">
        <title>AzeR, a transcriptional regulator that responds to azelaic acid in Pseudomonas nitroreducens.</title>
        <authorList>
            <person name="Bez C."/>
            <person name="Javvadi S.G."/>
            <person name="Bertani I."/>
            <person name="Devescovi G."/>
            <person name="Studholme D.J."/>
            <person name="Geller A."/>
            <person name="Levy A."/>
            <person name="Venturi V."/>
        </authorList>
    </citation>
    <scope>NUCLEOTIDE SEQUENCE [LARGE SCALE GENOMIC DNA]</scope>
    <source>
        <strain evidence="2">DSM 9128</strain>
    </source>
</reference>
<accession>A0A5R9AJE1</accession>
<proteinExistence type="predicted"/>
<name>A0A5R9AJE1_PSENT</name>
<reference evidence="1 2" key="1">
    <citation type="submission" date="2019-05" db="EMBL/GenBank/DDBJ databases">
        <authorList>
            <person name="Moore K."/>
            <person name="O'Neill P."/>
            <person name="Farbos A."/>
            <person name="Studholme D.J."/>
        </authorList>
    </citation>
    <scope>NUCLEOTIDE SEQUENCE [LARGE SCALE GENOMIC DNA]</scope>
    <source>
        <strain evidence="1 2">DSM 9128</strain>
    </source>
</reference>